<evidence type="ECO:0000256" key="3">
    <source>
        <dbReference type="ARBA" id="ARBA00022777"/>
    </source>
</evidence>
<dbReference type="PROSITE" id="PS00107">
    <property type="entry name" value="PROTEIN_KINASE_ATP"/>
    <property type="match status" value="1"/>
</dbReference>
<dbReference type="InterPro" id="IPR011009">
    <property type="entry name" value="Kinase-like_dom_sf"/>
</dbReference>
<keyword evidence="1" id="KW-0808">Transferase</keyword>
<dbReference type="PROSITE" id="PS50011">
    <property type="entry name" value="PROTEIN_KINASE_DOM"/>
    <property type="match status" value="1"/>
</dbReference>
<dbReference type="PANTHER" id="PTHR43289">
    <property type="entry name" value="MITOGEN-ACTIVATED PROTEIN KINASE KINASE KINASE 20-RELATED"/>
    <property type="match status" value="1"/>
</dbReference>
<dbReference type="Gene3D" id="1.25.40.10">
    <property type="entry name" value="Tetratricopeptide repeat domain"/>
    <property type="match status" value="2"/>
</dbReference>
<evidence type="ECO:0000313" key="7">
    <source>
        <dbReference type="EMBL" id="MCK7592937.1"/>
    </source>
</evidence>
<sequence length="862" mass="92858">MSLDALQAEHWRLASGHFRTLQDLPREQWTTAISALELDEAVRRCLEQLIDASEGSGPVDGVLRVDQAPEPGALTGGRCGDWTLEHELGRGGMAVVYAARRSVGGAEQMAALKLLPPGSVWNEQFRREQAALARLEHPNIARFLDAGIREDGSPWLAMERIDGQRLDRALQGQSPRQIIRMALPIIDAVALAHRHLIIHRDLKPGNVIVDASGRPRLLDFGIAKLLSDSAEQTPTRLFTPEYAAPEQLRGEPISTATDVCGLGGLVHHLLTGKAPRNHAGERQHTALSGIANRDLRNIVDKSLRERPGDRYPTAEALAADLQRWLEDRPVAATPDNRRYRLRKWLRRNRGTAAAGISLVVVLLAGAAATAWQAREAALQARTVAAQNRVLTSLLASPQTVSKGRLVTVVDVLADAPALIDREMPRASVERASLLSTLGKTLNQIGSASLAADLFARAVADYQQLGLEHDVAALSARLGHAAALIERGDVPAGEQVLDVVERQAEQSLAADHPIHAGIALHRYLAQRHQGAVPAAEALDALLAIGSRIRWTGSDAEGQYRCGTLQALVDRGRFDLAAEQALALRSRALEQWGGRHRYSLCAFEAGVTALSRSGRKQEALALAREGEQIASAWLGDDDATVFGLRNALANLLQETGDHEAAIRLHEQQLARRDQVPGLRAHDRMTPAQGLAVAYLESGEYARAEPLQREVVSDLTQALGPSAPATLMAVANLAELLLFDDRPQAAEALAEQAWSGLRAALGDAHPVTSFARSILGGVRAAQGETKAALELLEGTPEALAAAFGPEDVNVINAKAWQAQALAAAGDRSRARDLADQALQWRLARLGGEHPRTRASQLLRKSLGDG</sequence>
<dbReference type="GO" id="GO:0016301">
    <property type="term" value="F:kinase activity"/>
    <property type="evidence" value="ECO:0007669"/>
    <property type="project" value="UniProtKB-KW"/>
</dbReference>
<organism evidence="7 8">
    <name type="scientific">Pseudomarimonas salicorniae</name>
    <dbReference type="NCBI Taxonomy" id="2933270"/>
    <lineage>
        <taxon>Bacteria</taxon>
        <taxon>Pseudomonadati</taxon>
        <taxon>Pseudomonadota</taxon>
        <taxon>Gammaproteobacteria</taxon>
        <taxon>Lysobacterales</taxon>
        <taxon>Lysobacteraceae</taxon>
        <taxon>Pseudomarimonas</taxon>
    </lineage>
</organism>
<comment type="caution">
    <text evidence="7">The sequence shown here is derived from an EMBL/GenBank/DDBJ whole genome shotgun (WGS) entry which is preliminary data.</text>
</comment>
<dbReference type="PROSITE" id="PS00108">
    <property type="entry name" value="PROTEIN_KINASE_ST"/>
    <property type="match status" value="1"/>
</dbReference>
<dbReference type="InterPro" id="IPR008271">
    <property type="entry name" value="Ser/Thr_kinase_AS"/>
</dbReference>
<evidence type="ECO:0000259" key="6">
    <source>
        <dbReference type="PROSITE" id="PS50011"/>
    </source>
</evidence>
<dbReference type="Pfam" id="PF00069">
    <property type="entry name" value="Pkinase"/>
    <property type="match status" value="1"/>
</dbReference>
<keyword evidence="8" id="KW-1185">Reference proteome</keyword>
<dbReference type="SMART" id="SM00220">
    <property type="entry name" value="S_TKc"/>
    <property type="match status" value="1"/>
</dbReference>
<dbReference type="Proteomes" id="UP001431449">
    <property type="component" value="Unassembled WGS sequence"/>
</dbReference>
<evidence type="ECO:0000256" key="4">
    <source>
        <dbReference type="ARBA" id="ARBA00022840"/>
    </source>
</evidence>
<evidence type="ECO:0000256" key="1">
    <source>
        <dbReference type="ARBA" id="ARBA00022679"/>
    </source>
</evidence>
<accession>A0ABT0GF04</accession>
<dbReference type="PANTHER" id="PTHR43289:SF6">
    <property type="entry name" value="SERINE_THREONINE-PROTEIN KINASE NEKL-3"/>
    <property type="match status" value="1"/>
</dbReference>
<feature type="binding site" evidence="5">
    <location>
        <position position="113"/>
    </location>
    <ligand>
        <name>ATP</name>
        <dbReference type="ChEBI" id="CHEBI:30616"/>
    </ligand>
</feature>
<keyword evidence="3 7" id="KW-0418">Kinase</keyword>
<name>A0ABT0GF04_9GAMM</name>
<dbReference type="Gene3D" id="3.30.200.20">
    <property type="entry name" value="Phosphorylase Kinase, domain 1"/>
    <property type="match status" value="1"/>
</dbReference>
<protein>
    <submittedName>
        <fullName evidence="7">Serine/threonine-protein kinase</fullName>
    </submittedName>
</protein>
<reference evidence="7" key="1">
    <citation type="submission" date="2022-04" db="EMBL/GenBank/DDBJ databases">
        <title>Lysobacter sp. CAU 1642 isolated from sea sand.</title>
        <authorList>
            <person name="Kim W."/>
        </authorList>
    </citation>
    <scope>NUCLEOTIDE SEQUENCE</scope>
    <source>
        <strain evidence="7">CAU 1642</strain>
    </source>
</reference>
<evidence type="ECO:0000256" key="5">
    <source>
        <dbReference type="PROSITE-ProRule" id="PRU10141"/>
    </source>
</evidence>
<dbReference type="Pfam" id="PF13424">
    <property type="entry name" value="TPR_12"/>
    <property type="match status" value="1"/>
</dbReference>
<keyword evidence="2 5" id="KW-0547">Nucleotide-binding</keyword>
<keyword evidence="4 5" id="KW-0067">ATP-binding</keyword>
<evidence type="ECO:0000256" key="2">
    <source>
        <dbReference type="ARBA" id="ARBA00022741"/>
    </source>
</evidence>
<dbReference type="RefSeq" id="WP_248205678.1">
    <property type="nucleotide sequence ID" value="NZ_JALNMH010000003.1"/>
</dbReference>
<dbReference type="SUPFAM" id="SSF56112">
    <property type="entry name" value="Protein kinase-like (PK-like)"/>
    <property type="match status" value="1"/>
</dbReference>
<dbReference type="Gene3D" id="1.10.510.10">
    <property type="entry name" value="Transferase(Phosphotransferase) domain 1"/>
    <property type="match status" value="1"/>
</dbReference>
<feature type="domain" description="Protein kinase" evidence="6">
    <location>
        <begin position="82"/>
        <end position="325"/>
    </location>
</feature>
<dbReference type="EMBL" id="JALNMH010000003">
    <property type="protein sequence ID" value="MCK7592937.1"/>
    <property type="molecule type" value="Genomic_DNA"/>
</dbReference>
<dbReference type="InterPro" id="IPR017441">
    <property type="entry name" value="Protein_kinase_ATP_BS"/>
</dbReference>
<gene>
    <name evidence="7" type="ORF">M0G41_04545</name>
</gene>
<dbReference type="InterPro" id="IPR011990">
    <property type="entry name" value="TPR-like_helical_dom_sf"/>
</dbReference>
<dbReference type="CDD" id="cd14014">
    <property type="entry name" value="STKc_PknB_like"/>
    <property type="match status" value="1"/>
</dbReference>
<evidence type="ECO:0000313" key="8">
    <source>
        <dbReference type="Proteomes" id="UP001431449"/>
    </source>
</evidence>
<dbReference type="Pfam" id="PF13374">
    <property type="entry name" value="TPR_10"/>
    <property type="match status" value="1"/>
</dbReference>
<dbReference type="InterPro" id="IPR000719">
    <property type="entry name" value="Prot_kinase_dom"/>
</dbReference>
<dbReference type="SUPFAM" id="SSF48452">
    <property type="entry name" value="TPR-like"/>
    <property type="match status" value="2"/>
</dbReference>
<proteinExistence type="predicted"/>